<proteinExistence type="predicted"/>
<evidence type="ECO:0000313" key="3">
    <source>
        <dbReference type="Proteomes" id="UP000800093"/>
    </source>
</evidence>
<dbReference type="AlphaFoldDB" id="A0A9P4K7K1"/>
<dbReference type="Proteomes" id="UP000800093">
    <property type="component" value="Unassembled WGS sequence"/>
</dbReference>
<keyword evidence="3" id="KW-1185">Reference proteome</keyword>
<feature type="region of interest" description="Disordered" evidence="1">
    <location>
        <begin position="1"/>
        <end position="24"/>
    </location>
</feature>
<comment type="caution">
    <text evidence="2">The sequence shown here is derived from an EMBL/GenBank/DDBJ whole genome shotgun (WGS) entry which is preliminary data.</text>
</comment>
<evidence type="ECO:0000313" key="2">
    <source>
        <dbReference type="EMBL" id="KAF2263135.1"/>
    </source>
</evidence>
<evidence type="ECO:0000256" key="1">
    <source>
        <dbReference type="SAM" id="MobiDB-lite"/>
    </source>
</evidence>
<gene>
    <name evidence="2" type="ORF">CC78DRAFT_289348</name>
</gene>
<organism evidence="2 3">
    <name type="scientific">Lojkania enalia</name>
    <dbReference type="NCBI Taxonomy" id="147567"/>
    <lineage>
        <taxon>Eukaryota</taxon>
        <taxon>Fungi</taxon>
        <taxon>Dikarya</taxon>
        <taxon>Ascomycota</taxon>
        <taxon>Pezizomycotina</taxon>
        <taxon>Dothideomycetes</taxon>
        <taxon>Pleosporomycetidae</taxon>
        <taxon>Pleosporales</taxon>
        <taxon>Pleosporales incertae sedis</taxon>
        <taxon>Lojkania</taxon>
    </lineage>
</organism>
<sequence length="172" mass="18708">MSPEVMASVAPHGAPQTVTAESSGTNHETSAVTLLIQPRLRVIAVIQHAIATVYPPASTEIQGRDSRANTMKEQIFSIMKNIANYAWQVNLIDGGKAIFATIRDNIAFFAHQENFILGPTAIRGGWLAIRENTVFGGKQSNVIKIRSSDQMVDATPKDEYTVPEVDTDITKG</sequence>
<name>A0A9P4K7K1_9PLEO</name>
<dbReference type="EMBL" id="ML986630">
    <property type="protein sequence ID" value="KAF2263135.1"/>
    <property type="molecule type" value="Genomic_DNA"/>
</dbReference>
<reference evidence="3" key="1">
    <citation type="journal article" date="2020" name="Stud. Mycol.">
        <title>101 Dothideomycetes genomes: A test case for predicting lifestyles and emergence of pathogens.</title>
        <authorList>
            <person name="Haridas S."/>
            <person name="Albert R."/>
            <person name="Binder M."/>
            <person name="Bloem J."/>
            <person name="LaButti K."/>
            <person name="Salamov A."/>
            <person name="Andreopoulos B."/>
            <person name="Baker S."/>
            <person name="Barry K."/>
            <person name="Bills G."/>
            <person name="Bluhm B."/>
            <person name="Cannon C."/>
            <person name="Castanera R."/>
            <person name="Culley D."/>
            <person name="Daum C."/>
            <person name="Ezra D."/>
            <person name="Gonzalez J."/>
            <person name="Henrissat B."/>
            <person name="Kuo A."/>
            <person name="Liang C."/>
            <person name="Lipzen A."/>
            <person name="Lutzoni F."/>
            <person name="Magnuson J."/>
            <person name="Mondo S."/>
            <person name="Nolan M."/>
            <person name="Ohm R."/>
            <person name="Pangilinan J."/>
            <person name="Park H.-J."/>
            <person name="Ramirez L."/>
            <person name="Alfaro M."/>
            <person name="Sun H."/>
            <person name="Tritt A."/>
            <person name="Yoshinaga Y."/>
            <person name="Zwiers L.-H."/>
            <person name="Turgeon B."/>
            <person name="Goodwin S."/>
            <person name="Spatafora J."/>
            <person name="Crous P."/>
            <person name="Grigoriev I."/>
        </authorList>
    </citation>
    <scope>NUCLEOTIDE SEQUENCE [LARGE SCALE GENOMIC DNA]</scope>
    <source>
        <strain evidence="3">CBS 304.66</strain>
    </source>
</reference>
<protein>
    <submittedName>
        <fullName evidence="2">Uncharacterized protein</fullName>
    </submittedName>
</protein>
<accession>A0A9P4K7K1</accession>